<protein>
    <submittedName>
        <fullName evidence="1">DUF4238 domain-containing protein</fullName>
    </submittedName>
</protein>
<dbReference type="EMBL" id="DVKI01000157">
    <property type="protein sequence ID" value="HIT17717.1"/>
    <property type="molecule type" value="Genomic_DNA"/>
</dbReference>
<sequence>MFTRNHYIQKRLLKNFAIRANNGKYKICVLDLIKFAVNYQNTESAFYENNLYDVHYGSNTKELEIKFNEIIERPIVELFDRICNSTEEVVFTRKELITIKKYFLLQHYRSPKNKTNYTLPRQGFKLSQYNIEEGESEEDFWKREMLAILDSKWSDLIKSEMVGVRKHAIDTNSSFMMIIKSDSEFCINDIGYVTERIPVKIAKDKEQDYIKAVKEIGKKLYGRDNFDEAARVEIANQNSYLDNFELYPISSNCAILFVSPIWKAALLEPHIITEMNLFSPILLNYLILPKNEYVNFNKMKEQEDIPKYMDEDDRFKYKIQKITDEETIYLNTLTMNEAFCYIGVKTPTAFIPSVRMYNYLMSIGEKNIHHNYNGFVELLKNCKIK</sequence>
<dbReference type="Proteomes" id="UP000886893">
    <property type="component" value="Unassembled WGS sequence"/>
</dbReference>
<dbReference type="InterPro" id="IPR025332">
    <property type="entry name" value="DUF4238"/>
</dbReference>
<name>A0A9D1G8W8_9FIRM</name>
<dbReference type="AlphaFoldDB" id="A0A9D1G8W8"/>
<gene>
    <name evidence="1" type="ORF">IAD04_05030</name>
</gene>
<dbReference type="Pfam" id="PF14022">
    <property type="entry name" value="DUF4238"/>
    <property type="match status" value="1"/>
</dbReference>
<proteinExistence type="predicted"/>
<accession>A0A9D1G8W8</accession>
<evidence type="ECO:0000313" key="2">
    <source>
        <dbReference type="Proteomes" id="UP000886893"/>
    </source>
</evidence>
<evidence type="ECO:0000313" key="1">
    <source>
        <dbReference type="EMBL" id="HIT17717.1"/>
    </source>
</evidence>
<organism evidence="1 2">
    <name type="scientific">Candidatus Caccosoma faecigallinarum</name>
    <dbReference type="NCBI Taxonomy" id="2840720"/>
    <lineage>
        <taxon>Bacteria</taxon>
        <taxon>Bacillati</taxon>
        <taxon>Bacillota</taxon>
        <taxon>Bacillota incertae sedis</taxon>
        <taxon>Candidatus Caccosoma</taxon>
    </lineage>
</organism>
<reference evidence="1" key="1">
    <citation type="submission" date="2020-10" db="EMBL/GenBank/DDBJ databases">
        <authorList>
            <person name="Gilroy R."/>
        </authorList>
    </citation>
    <scope>NUCLEOTIDE SEQUENCE</scope>
    <source>
        <strain evidence="1">14508</strain>
    </source>
</reference>
<comment type="caution">
    <text evidence="1">The sequence shown here is derived from an EMBL/GenBank/DDBJ whole genome shotgun (WGS) entry which is preliminary data.</text>
</comment>
<reference evidence="1" key="2">
    <citation type="journal article" date="2021" name="PeerJ">
        <title>Extensive microbial diversity within the chicken gut microbiome revealed by metagenomics and culture.</title>
        <authorList>
            <person name="Gilroy R."/>
            <person name="Ravi A."/>
            <person name="Getino M."/>
            <person name="Pursley I."/>
            <person name="Horton D.L."/>
            <person name="Alikhan N.F."/>
            <person name="Baker D."/>
            <person name="Gharbi K."/>
            <person name="Hall N."/>
            <person name="Watson M."/>
            <person name="Adriaenssens E.M."/>
            <person name="Foster-Nyarko E."/>
            <person name="Jarju S."/>
            <person name="Secka A."/>
            <person name="Antonio M."/>
            <person name="Oren A."/>
            <person name="Chaudhuri R.R."/>
            <person name="La Ragione R."/>
            <person name="Hildebrand F."/>
            <person name="Pallen M.J."/>
        </authorList>
    </citation>
    <scope>NUCLEOTIDE SEQUENCE</scope>
    <source>
        <strain evidence="1">14508</strain>
    </source>
</reference>